<evidence type="ECO:0000259" key="2">
    <source>
        <dbReference type="Pfam" id="PF01569"/>
    </source>
</evidence>
<dbReference type="InterPro" id="IPR036938">
    <property type="entry name" value="PAP2/HPO_sf"/>
</dbReference>
<keyword evidence="1" id="KW-0812">Transmembrane</keyword>
<dbReference type="OrthoDB" id="7348799at2"/>
<keyword evidence="1" id="KW-1133">Transmembrane helix</keyword>
<organism evidence="3 4">
    <name type="scientific">Pulveribacter suum</name>
    <dbReference type="NCBI Taxonomy" id="2116657"/>
    <lineage>
        <taxon>Bacteria</taxon>
        <taxon>Pseudomonadati</taxon>
        <taxon>Pseudomonadota</taxon>
        <taxon>Betaproteobacteria</taxon>
        <taxon>Burkholderiales</taxon>
        <taxon>Comamonadaceae</taxon>
        <taxon>Pulveribacter</taxon>
    </lineage>
</organism>
<evidence type="ECO:0000313" key="4">
    <source>
        <dbReference type="Proteomes" id="UP000241829"/>
    </source>
</evidence>
<dbReference type="AlphaFoldDB" id="A0A2P1NKR2"/>
<dbReference type="InterPro" id="IPR000326">
    <property type="entry name" value="PAP2/HPO"/>
</dbReference>
<dbReference type="Proteomes" id="UP000241829">
    <property type="component" value="Chromosome"/>
</dbReference>
<dbReference type="CDD" id="cd03396">
    <property type="entry name" value="PAP2_like_6"/>
    <property type="match status" value="1"/>
</dbReference>
<evidence type="ECO:0000313" key="3">
    <source>
        <dbReference type="EMBL" id="AVP57631.1"/>
    </source>
</evidence>
<feature type="transmembrane region" description="Helical" evidence="1">
    <location>
        <begin position="170"/>
        <end position="188"/>
    </location>
</feature>
<dbReference type="EMBL" id="CP027792">
    <property type="protein sequence ID" value="AVP57631.1"/>
    <property type="molecule type" value="Genomic_DNA"/>
</dbReference>
<name>A0A2P1NKR2_9BURK</name>
<feature type="transmembrane region" description="Helical" evidence="1">
    <location>
        <begin position="200"/>
        <end position="218"/>
    </location>
</feature>
<dbReference type="KEGG" id="melm:C7H73_08150"/>
<keyword evidence="4" id="KW-1185">Reference proteome</keyword>
<feature type="domain" description="Phosphatidic acid phosphatase type 2/haloperoxidase" evidence="2">
    <location>
        <begin position="91"/>
        <end position="214"/>
    </location>
</feature>
<dbReference type="SUPFAM" id="SSF48317">
    <property type="entry name" value="Acid phosphatase/Vanadium-dependent haloperoxidase"/>
    <property type="match status" value="1"/>
</dbReference>
<gene>
    <name evidence="3" type="ORF">C7H73_08150</name>
</gene>
<dbReference type="RefSeq" id="WP_106846183.1">
    <property type="nucleotide sequence ID" value="NZ_CP027792.1"/>
</dbReference>
<protein>
    <submittedName>
        <fullName evidence="3">PAP2 family protein</fullName>
    </submittedName>
</protein>
<dbReference type="Pfam" id="PF01569">
    <property type="entry name" value="PAP2"/>
    <property type="match status" value="1"/>
</dbReference>
<sequence>MPLPVPSLRRLCVCTLVALLLVVAWDASGLDVPLARWAGTAGGFAWRSQPLFVLALHEVPRAISSVLLLALFVGAVRPWGMLRRWPAQERWQLALSIALAMAAVTLLKRASSTSCPWDLAEFGGAVPYVSHWSWGVRDGGGGHCFPAGHASAAFAFVAGWFAVRRRAPQCSGPWLAAALLAGLVLGLAQQLRGAHYMSHTLWTAWICWSVGLATEGLMQGLGLRRQAPGQLNEA</sequence>
<feature type="transmembrane region" description="Helical" evidence="1">
    <location>
        <begin position="145"/>
        <end position="163"/>
    </location>
</feature>
<feature type="transmembrane region" description="Helical" evidence="1">
    <location>
        <begin position="91"/>
        <end position="107"/>
    </location>
</feature>
<reference evidence="4" key="1">
    <citation type="submission" date="2018-03" db="EMBL/GenBank/DDBJ databases">
        <title>Genome sequencing of Melaminivora sp. strain SC2-7.</title>
        <authorList>
            <person name="Kim S.-J."/>
            <person name="Heo J."/>
            <person name="Ahn J.-H."/>
            <person name="Kwon S.-W."/>
        </authorList>
    </citation>
    <scope>NUCLEOTIDE SEQUENCE [LARGE SCALE GENOMIC DNA]</scope>
    <source>
        <strain evidence="4">SC2-7</strain>
    </source>
</reference>
<accession>A0A2P1NKR2</accession>
<evidence type="ECO:0000256" key="1">
    <source>
        <dbReference type="SAM" id="Phobius"/>
    </source>
</evidence>
<feature type="transmembrane region" description="Helical" evidence="1">
    <location>
        <begin position="62"/>
        <end position="79"/>
    </location>
</feature>
<keyword evidence="1" id="KW-0472">Membrane</keyword>
<proteinExistence type="predicted"/>